<organism evidence="2 3">
    <name type="scientific">Denitratisoma oestradiolicum</name>
    <dbReference type="NCBI Taxonomy" id="311182"/>
    <lineage>
        <taxon>Bacteria</taxon>
        <taxon>Pseudomonadati</taxon>
        <taxon>Pseudomonadota</taxon>
        <taxon>Betaproteobacteria</taxon>
        <taxon>Nitrosomonadales</taxon>
        <taxon>Sterolibacteriaceae</taxon>
        <taxon>Denitratisoma</taxon>
    </lineage>
</organism>
<dbReference type="PANTHER" id="PTHR43798:SF31">
    <property type="entry name" value="AB HYDROLASE SUPERFAMILY PROTEIN YCLE"/>
    <property type="match status" value="1"/>
</dbReference>
<dbReference type="SUPFAM" id="SSF53474">
    <property type="entry name" value="alpha/beta-Hydrolases"/>
    <property type="match status" value="1"/>
</dbReference>
<dbReference type="OrthoDB" id="9798888at2"/>
<dbReference type="PANTHER" id="PTHR43798">
    <property type="entry name" value="MONOACYLGLYCEROL LIPASE"/>
    <property type="match status" value="1"/>
</dbReference>
<dbReference type="GO" id="GO:0090499">
    <property type="term" value="F:pimelyl-[acyl-carrier protein] methyl ester esterase activity"/>
    <property type="evidence" value="ECO:0007669"/>
    <property type="project" value="UniProtKB-EC"/>
</dbReference>
<evidence type="ECO:0000313" key="2">
    <source>
        <dbReference type="EMBL" id="CAB1369416.1"/>
    </source>
</evidence>
<dbReference type="RefSeq" id="WP_145772103.1">
    <property type="nucleotide sequence ID" value="NZ_LR778301.1"/>
</dbReference>
<dbReference type="InterPro" id="IPR050266">
    <property type="entry name" value="AB_hydrolase_sf"/>
</dbReference>
<dbReference type="Proteomes" id="UP000515733">
    <property type="component" value="Chromosome"/>
</dbReference>
<name>A0A6S6Y2H8_9PROT</name>
<evidence type="ECO:0000256" key="1">
    <source>
        <dbReference type="ARBA" id="ARBA00022801"/>
    </source>
</evidence>
<sequence>MMLAEHSLGQGPNLTLVPGWGLGSAAWDGVASLLSREFTVHLVDLPGYGATPPVADYGIEALADALAATLPPRAMVCGWSLGALVALACAVRHPRRIARLVLVGATASFLSREGWEAGLPADRLDEFIRALETDASALLKQFSGLIHHGDVHGREALRATRHCLDGGLPADGASLREGLRTLGTTDLRGLLPEVTQPVLLIHGSVDPLMPLGAAEALLARLPRSRLDVFEGSAHAPFASDPVRFAQRVSDFAVEGR</sequence>
<dbReference type="Gene3D" id="3.40.50.1820">
    <property type="entry name" value="alpha/beta hydrolase"/>
    <property type="match status" value="1"/>
</dbReference>
<dbReference type="KEGG" id="doe:DENOEST_2251"/>
<dbReference type="GO" id="GO:0016020">
    <property type="term" value="C:membrane"/>
    <property type="evidence" value="ECO:0007669"/>
    <property type="project" value="TreeGrafter"/>
</dbReference>
<proteinExistence type="predicted"/>
<dbReference type="InterPro" id="IPR000073">
    <property type="entry name" value="AB_hydrolase_1"/>
</dbReference>
<evidence type="ECO:0000313" key="3">
    <source>
        <dbReference type="Proteomes" id="UP000515733"/>
    </source>
</evidence>
<gene>
    <name evidence="2" type="primary">bioH</name>
    <name evidence="2" type="ORF">DENOEST_2251</name>
</gene>
<keyword evidence="1 2" id="KW-0378">Hydrolase</keyword>
<dbReference type="EMBL" id="LR778301">
    <property type="protein sequence ID" value="CAB1369416.1"/>
    <property type="molecule type" value="Genomic_DNA"/>
</dbReference>
<dbReference type="Pfam" id="PF12697">
    <property type="entry name" value="Abhydrolase_6"/>
    <property type="match status" value="1"/>
</dbReference>
<protein>
    <submittedName>
        <fullName evidence="2">Pimeloyl-[acyl-carrier protein] methyl ester esterase</fullName>
        <ecNumber evidence="2">3.1.1.85</ecNumber>
    </submittedName>
</protein>
<keyword evidence="3" id="KW-1185">Reference proteome</keyword>
<accession>A0A6S6Y2H8</accession>
<dbReference type="EC" id="3.1.1.85" evidence="2"/>
<dbReference type="AlphaFoldDB" id="A0A6S6Y2H8"/>
<dbReference type="InterPro" id="IPR029058">
    <property type="entry name" value="AB_hydrolase_fold"/>
</dbReference>
<reference evidence="2 3" key="1">
    <citation type="submission" date="2020-03" db="EMBL/GenBank/DDBJ databases">
        <authorList>
            <consortium name="Genoscope - CEA"/>
            <person name="William W."/>
        </authorList>
    </citation>
    <scope>NUCLEOTIDE SEQUENCE [LARGE SCALE GENOMIC DNA]</scope>
    <source>
        <strain evidence="3">DSM 16959</strain>
    </source>
</reference>